<dbReference type="RefSeq" id="WP_056796641.1">
    <property type="nucleotide sequence ID" value="NZ_CP107753.1"/>
</dbReference>
<evidence type="ECO:0000259" key="9">
    <source>
        <dbReference type="Pfam" id="PF18967"/>
    </source>
</evidence>
<evidence type="ECO:0000256" key="3">
    <source>
        <dbReference type="ARBA" id="ARBA00022692"/>
    </source>
</evidence>
<name>A0ABS4V6W5_9ACTN</name>
<dbReference type="InterPro" id="IPR043760">
    <property type="entry name" value="PycTM_dom"/>
</dbReference>
<evidence type="ECO:0000256" key="7">
    <source>
        <dbReference type="ARBA" id="ARBA00023136"/>
    </source>
</evidence>
<evidence type="ECO:0000256" key="6">
    <source>
        <dbReference type="ARBA" id="ARBA00023118"/>
    </source>
</evidence>
<dbReference type="Proteomes" id="UP001519311">
    <property type="component" value="Unassembled WGS sequence"/>
</dbReference>
<dbReference type="EMBL" id="JAGINS010000001">
    <property type="protein sequence ID" value="MBP2359654.1"/>
    <property type="molecule type" value="Genomic_DNA"/>
</dbReference>
<keyword evidence="5 8" id="KW-1133">Transmembrane helix</keyword>
<dbReference type="GeneID" id="97344257"/>
<evidence type="ECO:0000256" key="1">
    <source>
        <dbReference type="ARBA" id="ARBA00004236"/>
    </source>
</evidence>
<keyword evidence="11" id="KW-1185">Reference proteome</keyword>
<evidence type="ECO:0000256" key="4">
    <source>
        <dbReference type="ARBA" id="ARBA00022741"/>
    </source>
</evidence>
<comment type="subcellular location">
    <subcellularLocation>
        <location evidence="1">Cell membrane</location>
    </subcellularLocation>
</comment>
<keyword evidence="3 8" id="KW-0812">Transmembrane</keyword>
<sequence>MTAEPAGVPTEAASLEAAVRLLTDARSEIARADSKAAVLAGALGVTVGVLSGFLSARRWRPWDLSGFSSVLWWAGACCVALALLSLLMAILPRYRPSSWAPGQPLTYFADTRRASSQGLLAQALADTARSPADALLVSLAETSRIVADKHRWIRIGLAAFFLSTVFFPVAGLLG</sequence>
<organism evidence="10 11">
    <name type="scientific">Streptomyces clavifer</name>
    <dbReference type="NCBI Taxonomy" id="68188"/>
    <lineage>
        <taxon>Bacteria</taxon>
        <taxon>Bacillati</taxon>
        <taxon>Actinomycetota</taxon>
        <taxon>Actinomycetes</taxon>
        <taxon>Kitasatosporales</taxon>
        <taxon>Streptomycetaceae</taxon>
        <taxon>Streptomyces</taxon>
    </lineage>
</organism>
<accession>A0ABS4V6W5</accession>
<evidence type="ECO:0000313" key="10">
    <source>
        <dbReference type="EMBL" id="MBP2359654.1"/>
    </source>
</evidence>
<feature type="domain" description="Pycsar effector protein" evidence="9">
    <location>
        <begin position="18"/>
        <end position="170"/>
    </location>
</feature>
<protein>
    <recommendedName>
        <fullName evidence="9">Pycsar effector protein domain-containing protein</fullName>
    </recommendedName>
</protein>
<reference evidence="10 11" key="1">
    <citation type="submission" date="2021-03" db="EMBL/GenBank/DDBJ databases">
        <title>Sequencing the genomes of 1000 actinobacteria strains.</title>
        <authorList>
            <person name="Klenk H.-P."/>
        </authorList>
    </citation>
    <scope>NUCLEOTIDE SEQUENCE [LARGE SCALE GENOMIC DNA]</scope>
    <source>
        <strain evidence="10 11">DSM 40843</strain>
    </source>
</reference>
<dbReference type="Pfam" id="PF18967">
    <property type="entry name" value="PycTM"/>
    <property type="match status" value="1"/>
</dbReference>
<keyword evidence="4" id="KW-0547">Nucleotide-binding</keyword>
<evidence type="ECO:0000313" key="11">
    <source>
        <dbReference type="Proteomes" id="UP001519311"/>
    </source>
</evidence>
<keyword evidence="7 8" id="KW-0472">Membrane</keyword>
<evidence type="ECO:0000256" key="8">
    <source>
        <dbReference type="SAM" id="Phobius"/>
    </source>
</evidence>
<keyword evidence="2" id="KW-1003">Cell membrane</keyword>
<feature type="transmembrane region" description="Helical" evidence="8">
    <location>
        <begin position="36"/>
        <end position="55"/>
    </location>
</feature>
<proteinExistence type="predicted"/>
<evidence type="ECO:0000256" key="5">
    <source>
        <dbReference type="ARBA" id="ARBA00022989"/>
    </source>
</evidence>
<feature type="transmembrane region" description="Helical" evidence="8">
    <location>
        <begin position="70"/>
        <end position="91"/>
    </location>
</feature>
<evidence type="ECO:0000256" key="2">
    <source>
        <dbReference type="ARBA" id="ARBA00022475"/>
    </source>
</evidence>
<feature type="transmembrane region" description="Helical" evidence="8">
    <location>
        <begin position="152"/>
        <end position="173"/>
    </location>
</feature>
<keyword evidence="6" id="KW-0051">Antiviral defense</keyword>
<gene>
    <name evidence="10" type="ORF">JOF59_002054</name>
</gene>
<comment type="caution">
    <text evidence="10">The sequence shown here is derived from an EMBL/GenBank/DDBJ whole genome shotgun (WGS) entry which is preliminary data.</text>
</comment>